<dbReference type="PANTHER" id="PTHR11571">
    <property type="entry name" value="GLUTATHIONE S-TRANSFERASE"/>
    <property type="match status" value="1"/>
</dbReference>
<dbReference type="Proteomes" id="UP000887567">
    <property type="component" value="Unplaced"/>
</dbReference>
<dbReference type="InterPro" id="IPR040079">
    <property type="entry name" value="Glutathione_S-Trfase"/>
</dbReference>
<evidence type="ECO:0000259" key="2">
    <source>
        <dbReference type="PROSITE" id="PS50405"/>
    </source>
</evidence>
<dbReference type="GeneID" id="110233879"/>
<dbReference type="GO" id="GO:0004364">
    <property type="term" value="F:glutathione transferase activity"/>
    <property type="evidence" value="ECO:0007669"/>
    <property type="project" value="TreeGrafter"/>
</dbReference>
<dbReference type="FunFam" id="1.20.1050.10:FF:000030">
    <property type="entry name" value="Glutathione S-transferase S1"/>
    <property type="match status" value="1"/>
</dbReference>
<proteinExistence type="predicted"/>
<evidence type="ECO:0000259" key="1">
    <source>
        <dbReference type="PROSITE" id="PS50404"/>
    </source>
</evidence>
<dbReference type="OrthoDB" id="414243at2759"/>
<dbReference type="KEGG" id="epa:110233879"/>
<dbReference type="PROSITE" id="PS50405">
    <property type="entry name" value="GST_CTER"/>
    <property type="match status" value="1"/>
</dbReference>
<dbReference type="SFLD" id="SFLDS00019">
    <property type="entry name" value="Glutathione_Transferase_(cytos"/>
    <property type="match status" value="1"/>
</dbReference>
<dbReference type="PANTHER" id="PTHR11571:SF150">
    <property type="entry name" value="GLUTATHIONE S-TRANSFERASE"/>
    <property type="match status" value="1"/>
</dbReference>
<dbReference type="Pfam" id="PF02798">
    <property type="entry name" value="GST_N"/>
    <property type="match status" value="1"/>
</dbReference>
<dbReference type="FunFam" id="3.40.30.10:FF:000258">
    <property type="entry name" value="Glutathione S-transferase"/>
    <property type="match status" value="1"/>
</dbReference>
<dbReference type="InterPro" id="IPR004045">
    <property type="entry name" value="Glutathione_S-Trfase_N"/>
</dbReference>
<dbReference type="InterPro" id="IPR036249">
    <property type="entry name" value="Thioredoxin-like_sf"/>
</dbReference>
<dbReference type="Pfam" id="PF14497">
    <property type="entry name" value="GST_C_3"/>
    <property type="match status" value="1"/>
</dbReference>
<dbReference type="RefSeq" id="XP_020894867.1">
    <property type="nucleotide sequence ID" value="XM_021039208.2"/>
</dbReference>
<dbReference type="InterPro" id="IPR010987">
    <property type="entry name" value="Glutathione-S-Trfase_C-like"/>
</dbReference>
<keyword evidence="4" id="KW-1185">Reference proteome</keyword>
<accession>A0A913WVW1</accession>
<dbReference type="OMA" id="FADICFF"/>
<dbReference type="Gene3D" id="1.20.1050.10">
    <property type="match status" value="1"/>
</dbReference>
<feature type="domain" description="GST C-terminal" evidence="2">
    <location>
        <begin position="85"/>
        <end position="213"/>
    </location>
</feature>
<sequence>MAPKYHLVYFDIRGRAEPIRILFALAGASYTEERVHPSEWPALKTSGRCPFGQVPVLELGDGKSLCQSTVILKYVANQLGFSPSDNYAKAQAEVFVDSIKDFQNALQRLAREKAADPKDEKKSSLYDAEIANTLEFIDKLLQQNNGGKGYLVGDKISFADVCFFSVFNDYLVGGELKVPEQLKKHPLLVDLYNRVMNEPKILEYLKKRKPNPDWYSF</sequence>
<dbReference type="EnsemblMetazoa" id="XM_021039208.2">
    <property type="protein sequence ID" value="XP_020894867.1"/>
    <property type="gene ID" value="LOC110233879"/>
</dbReference>
<dbReference type="GO" id="GO:0006749">
    <property type="term" value="P:glutathione metabolic process"/>
    <property type="evidence" value="ECO:0007669"/>
    <property type="project" value="TreeGrafter"/>
</dbReference>
<dbReference type="CDD" id="cd03192">
    <property type="entry name" value="GST_C_Sigma_like"/>
    <property type="match status" value="1"/>
</dbReference>
<dbReference type="InterPro" id="IPR036282">
    <property type="entry name" value="Glutathione-S-Trfase_C_sf"/>
</dbReference>
<dbReference type="Gene3D" id="3.40.30.10">
    <property type="entry name" value="Glutaredoxin"/>
    <property type="match status" value="1"/>
</dbReference>
<dbReference type="SUPFAM" id="SSF47616">
    <property type="entry name" value="GST C-terminal domain-like"/>
    <property type="match status" value="1"/>
</dbReference>
<protein>
    <recommendedName>
        <fullName evidence="5">Glutathione S-transferase</fullName>
    </recommendedName>
</protein>
<feature type="domain" description="GST N-terminal" evidence="1">
    <location>
        <begin position="3"/>
        <end position="83"/>
    </location>
</feature>
<dbReference type="SUPFAM" id="SSF52833">
    <property type="entry name" value="Thioredoxin-like"/>
    <property type="match status" value="1"/>
</dbReference>
<dbReference type="PROSITE" id="PS50404">
    <property type="entry name" value="GST_NTER"/>
    <property type="match status" value="1"/>
</dbReference>
<evidence type="ECO:0000313" key="3">
    <source>
        <dbReference type="EnsemblMetazoa" id="XP_020894867.1"/>
    </source>
</evidence>
<dbReference type="InterPro" id="IPR004046">
    <property type="entry name" value="GST_C"/>
</dbReference>
<evidence type="ECO:0000313" key="4">
    <source>
        <dbReference type="Proteomes" id="UP000887567"/>
    </source>
</evidence>
<dbReference type="CDD" id="cd03039">
    <property type="entry name" value="GST_N_Sigma_like"/>
    <property type="match status" value="1"/>
</dbReference>
<name>A0A913WVW1_EXADI</name>
<organism evidence="3 4">
    <name type="scientific">Exaiptasia diaphana</name>
    <name type="common">Tropical sea anemone</name>
    <name type="synonym">Aiptasia pulchella</name>
    <dbReference type="NCBI Taxonomy" id="2652724"/>
    <lineage>
        <taxon>Eukaryota</taxon>
        <taxon>Metazoa</taxon>
        <taxon>Cnidaria</taxon>
        <taxon>Anthozoa</taxon>
        <taxon>Hexacorallia</taxon>
        <taxon>Actiniaria</taxon>
        <taxon>Aiptasiidae</taxon>
        <taxon>Exaiptasia</taxon>
    </lineage>
</organism>
<dbReference type="AlphaFoldDB" id="A0A913WVW1"/>
<dbReference type="SFLD" id="SFLDG01205">
    <property type="entry name" value="AMPS.1"/>
    <property type="match status" value="1"/>
</dbReference>
<dbReference type="InterPro" id="IPR050213">
    <property type="entry name" value="GST_superfamily"/>
</dbReference>
<reference evidence="3" key="1">
    <citation type="submission" date="2022-11" db="UniProtKB">
        <authorList>
            <consortium name="EnsemblMetazoa"/>
        </authorList>
    </citation>
    <scope>IDENTIFICATION</scope>
</reference>
<evidence type="ECO:0008006" key="5">
    <source>
        <dbReference type="Google" id="ProtNLM"/>
    </source>
</evidence>
<dbReference type="SFLD" id="SFLDG00363">
    <property type="entry name" value="AMPS_(cytGST):_Alpha-__Mu-__Pi"/>
    <property type="match status" value="1"/>
</dbReference>